<evidence type="ECO:0000256" key="1">
    <source>
        <dbReference type="ARBA" id="ARBA00022460"/>
    </source>
</evidence>
<dbReference type="EMBL" id="UZAH01031285">
    <property type="protein sequence ID" value="VDP14773.1"/>
    <property type="molecule type" value="Genomic_DNA"/>
</dbReference>
<evidence type="ECO:0000256" key="2">
    <source>
        <dbReference type="ARBA" id="ARBA00022729"/>
    </source>
</evidence>
<dbReference type="InterPro" id="IPR001507">
    <property type="entry name" value="ZP_dom"/>
</dbReference>
<keyword evidence="5" id="KW-1185">Reference proteome</keyword>
<dbReference type="AlphaFoldDB" id="A0A183GB75"/>
<dbReference type="GO" id="GO:0042302">
    <property type="term" value="F:structural constituent of cuticle"/>
    <property type="evidence" value="ECO:0007669"/>
    <property type="project" value="UniProtKB-KW"/>
</dbReference>
<reference evidence="6" key="2">
    <citation type="submission" date="2019-09" db="UniProtKB">
        <authorList>
            <consortium name="WormBaseParasite"/>
        </authorList>
    </citation>
    <scope>IDENTIFICATION</scope>
</reference>
<evidence type="ECO:0000313" key="4">
    <source>
        <dbReference type="EMBL" id="VDP14773.1"/>
    </source>
</evidence>
<dbReference type="PANTHER" id="PTHR22907:SF26">
    <property type="entry name" value="ZP DOMAIN-CONTAINING PROTEIN"/>
    <property type="match status" value="1"/>
</dbReference>
<feature type="domain" description="ZP" evidence="3">
    <location>
        <begin position="24"/>
        <end position="111"/>
    </location>
</feature>
<proteinExistence type="predicted"/>
<gene>
    <name evidence="4" type="ORF">HPBE_LOCUS19326</name>
</gene>
<protein>
    <submittedName>
        <fullName evidence="6">ZP domain-containing protein</fullName>
    </submittedName>
</protein>
<dbReference type="WBParaSite" id="HPBE_0001932701-mRNA-1">
    <property type="protein sequence ID" value="HPBE_0001932701-mRNA-1"/>
    <property type="gene ID" value="HPBE_0001932701"/>
</dbReference>
<organism evidence="5 6">
    <name type="scientific">Heligmosomoides polygyrus</name>
    <name type="common">Parasitic roundworm</name>
    <dbReference type="NCBI Taxonomy" id="6339"/>
    <lineage>
        <taxon>Eukaryota</taxon>
        <taxon>Metazoa</taxon>
        <taxon>Ecdysozoa</taxon>
        <taxon>Nematoda</taxon>
        <taxon>Chromadorea</taxon>
        <taxon>Rhabditida</taxon>
        <taxon>Rhabditina</taxon>
        <taxon>Rhabditomorpha</taxon>
        <taxon>Strongyloidea</taxon>
        <taxon>Heligmosomidae</taxon>
        <taxon>Heligmosomoides</taxon>
    </lineage>
</organism>
<accession>A0A183GB75</accession>
<sequence>MLQSSTAVFGFDSENRVVHRPEVHCGASNIVVDISTQKPFRGRLYVQGEADNGHCLQAGDGDASGHTVFDLPIGACNMRRQRTMHPRGVSFSFTLVVSFHPVSCFESTMFL</sequence>
<dbReference type="Proteomes" id="UP000050761">
    <property type="component" value="Unassembled WGS sequence"/>
</dbReference>
<dbReference type="Pfam" id="PF25057">
    <property type="entry name" value="CUT_N"/>
    <property type="match status" value="1"/>
</dbReference>
<dbReference type="PROSITE" id="PS51034">
    <property type="entry name" value="ZP_2"/>
    <property type="match status" value="1"/>
</dbReference>
<dbReference type="OrthoDB" id="6139674at2759"/>
<keyword evidence="2" id="KW-0732">Signal</keyword>
<accession>A0A3P8EZ83</accession>
<name>A0A183GB75_HELPZ</name>
<dbReference type="InterPro" id="IPR056953">
    <property type="entry name" value="CUT_N"/>
</dbReference>
<evidence type="ECO:0000259" key="3">
    <source>
        <dbReference type="PROSITE" id="PS51034"/>
    </source>
</evidence>
<dbReference type="PANTHER" id="PTHR22907">
    <property type="entry name" value="GH04558P"/>
    <property type="match status" value="1"/>
</dbReference>
<reference evidence="4 5" key="1">
    <citation type="submission" date="2018-11" db="EMBL/GenBank/DDBJ databases">
        <authorList>
            <consortium name="Pathogen Informatics"/>
        </authorList>
    </citation>
    <scope>NUCLEOTIDE SEQUENCE [LARGE SCALE GENOMIC DNA]</scope>
</reference>
<evidence type="ECO:0000313" key="6">
    <source>
        <dbReference type="WBParaSite" id="HPBE_0001932701-mRNA-1"/>
    </source>
</evidence>
<keyword evidence="1" id="KW-0193">Cuticle</keyword>
<dbReference type="InterPro" id="IPR051962">
    <property type="entry name" value="Cuticlin"/>
</dbReference>
<evidence type="ECO:0000313" key="5">
    <source>
        <dbReference type="Proteomes" id="UP000050761"/>
    </source>
</evidence>